<dbReference type="Proteomes" id="UP000485484">
    <property type="component" value="Unassembled WGS sequence"/>
</dbReference>
<sequence length="319" mass="32511">MFEEVEGIAGVGGAHLPVDAVAVVGVGDKHPDALGTVDGQLGEVGAGVDRAGLGVADLEIRPQQLGGQDEGLQVVGQRVVELVEQVEKGGQALEFDDLPGQAGDGLVVGGLQLRAVPDQPVGPHQDLQGEGVHPADVHLDVVEGPPRLRAVGDQAFRVGIGLPGDRVTGHDLAEAPDEVEDGPGEPRVPGCPVGLGQRLGGPHPADRGLVAVHGRHVAVGEGVREAPAGGQIAQAVGFRLFPLPPGAVLAGRPAPAAEGGSFGQPGGRKRLGLRRQGQPLRPFGQQLFGLLQELLLVRRVRGRRPGLAHASSSLSGLAG</sequence>
<dbReference type="AlphaFoldDB" id="A0A1V5M845"/>
<evidence type="ECO:0000313" key="1">
    <source>
        <dbReference type="EMBL" id="OPZ89407.1"/>
    </source>
</evidence>
<comment type="caution">
    <text evidence="1">The sequence shown here is derived from an EMBL/GenBank/DDBJ whole genome shotgun (WGS) entry which is preliminary data.</text>
</comment>
<accession>A0A1V5M845</accession>
<dbReference type="EMBL" id="MWAK01000371">
    <property type="protein sequence ID" value="OPZ89407.1"/>
    <property type="molecule type" value="Genomic_DNA"/>
</dbReference>
<protein>
    <submittedName>
        <fullName evidence="1">Uncharacterized protein</fullName>
    </submittedName>
</protein>
<reference evidence="1" key="1">
    <citation type="submission" date="2017-02" db="EMBL/GenBank/DDBJ databases">
        <title>Delving into the versatile metabolic prowess of the omnipresent phylum Bacteroidetes.</title>
        <authorList>
            <person name="Nobu M.K."/>
            <person name="Mei R."/>
            <person name="Narihiro T."/>
            <person name="Kuroda K."/>
            <person name="Liu W.-T."/>
        </authorList>
    </citation>
    <scope>NUCLEOTIDE SEQUENCE</scope>
    <source>
        <strain evidence="1">ADurb.Bin417</strain>
    </source>
</reference>
<proteinExistence type="predicted"/>
<name>A0A1V5M845_UNCT6</name>
<organism evidence="1">
    <name type="scientific">candidate division TA06 bacterium ADurb.Bin417</name>
    <dbReference type="NCBI Taxonomy" id="1852828"/>
    <lineage>
        <taxon>Bacteria</taxon>
        <taxon>Bacteria division TA06</taxon>
    </lineage>
</organism>
<gene>
    <name evidence="1" type="ORF">BWY73_01515</name>
</gene>